<organism evidence="1 2">
    <name type="scientific">Actinomadura madurae</name>
    <dbReference type="NCBI Taxonomy" id="1993"/>
    <lineage>
        <taxon>Bacteria</taxon>
        <taxon>Bacillati</taxon>
        <taxon>Actinomycetota</taxon>
        <taxon>Actinomycetes</taxon>
        <taxon>Streptosporangiales</taxon>
        <taxon>Thermomonosporaceae</taxon>
        <taxon>Actinomadura</taxon>
    </lineage>
</organism>
<keyword evidence="2" id="KW-1185">Reference proteome</keyword>
<accession>A0A1I5Y5U5</accession>
<dbReference type="InterPro" id="IPR027417">
    <property type="entry name" value="P-loop_NTPase"/>
</dbReference>
<reference evidence="1 2" key="1">
    <citation type="submission" date="2016-10" db="EMBL/GenBank/DDBJ databases">
        <authorList>
            <person name="de Groot N.N."/>
        </authorList>
    </citation>
    <scope>NUCLEOTIDE SEQUENCE [LARGE SCALE GENOMIC DNA]</scope>
    <source>
        <strain evidence="1 2">DSM 43067</strain>
    </source>
</reference>
<dbReference type="SUPFAM" id="SSF52540">
    <property type="entry name" value="P-loop containing nucleoside triphosphate hydrolases"/>
    <property type="match status" value="1"/>
</dbReference>
<gene>
    <name evidence="1" type="ORF">SAMN04489713_13025</name>
</gene>
<dbReference type="EMBL" id="FOVH01000030">
    <property type="protein sequence ID" value="SFQ39563.1"/>
    <property type="molecule type" value="Genomic_DNA"/>
</dbReference>
<evidence type="ECO:0000313" key="2">
    <source>
        <dbReference type="Proteomes" id="UP000183413"/>
    </source>
</evidence>
<name>A0A1I5Y5U5_9ACTN</name>
<dbReference type="eggNOG" id="COG5635">
    <property type="taxonomic scope" value="Bacteria"/>
</dbReference>
<protein>
    <submittedName>
        <fullName evidence="1">Uncharacterized protein</fullName>
    </submittedName>
</protein>
<dbReference type="InParanoid" id="A0A1I5Y5U5"/>
<proteinExistence type="predicted"/>
<dbReference type="Proteomes" id="UP000183413">
    <property type="component" value="Unassembled WGS sequence"/>
</dbReference>
<evidence type="ECO:0000313" key="1">
    <source>
        <dbReference type="EMBL" id="SFQ39563.1"/>
    </source>
</evidence>
<dbReference type="RefSeq" id="WP_075024841.1">
    <property type="nucleotide sequence ID" value="NZ_FOVH01000030.1"/>
</dbReference>
<sequence length="1299" mass="140384">MSESWADLSDSELRDLCERLVRGLAKSDLPRLISREETLLALARRLAGEGAVMTRVQLGGVLSERMNEVTARTRRRELKQARDLLGLSAEDDGFEERLGDRDPRVMEVRLSLAAKWTRESSTSVRRKLGTILGALLSATETSRRRDGDPEVARVLRMCEGFASELDQTFEAADGRATRYSTGLYVPRRLQGDVLARVTGQAWRTKIVGEAGYGKSSLLWGLHKELKGAFRPLLVNAAWLRADPGLDPVLDGEVLVRAVEALAAAGERPVLLLDTVDLLLHEQHEIDRANAMLNAAVDAGARAVVSCREQESHALDPRFDQVRLGAYDEDELHDVIERHVEAFCPDAPPKPIGAKVALMMRTASRGLSMAEVCRHPLLLRLLFEAYEGTFPDEEVNSLDVLGAYFDNKIRRDRNWRTDPVRGRGGDMGDACACIAIGLFSSGSVESPYEELSSRARDVAAAWDGCAVTDLDAAFDVLLSRSVLLMDERGHVRFRHQLLFEYVAARALLARGRDAELRRLQGIVQDRPLDLYVGAVFEQALIYGWHAHPALRRHVSSALDALAASGQVNLQSMALVVAAHHPDVDADVPGLLARAGTEVVRRFVALTPRVTGAGVGRAMALLRLVWKRDEQACRRAVLNVLERFAGQDAAAVRDLVDDLDCVWYVIEKKGELLVSDQALPRAVGLVAAEDPGWSSTTLRSLFEAGCLAASSRALAVTILGIVGDQWEHLGSKATLDLFIEATIAAQARNGGQEATPVRLAAGRLWGLHWIGEYRLGGPEPRAAEWAGLVAEVRAELARHPQAPWPTQLRLAGLAVALAALPDGNALIDPTLSAIFPPAEESFGLPLLELPDSFLIPLLRGPSPAGRRLRGLLRDALSALPADPAHTADPRCLRATVARTAVHGAELSPDEVAELLTNLPSLQRPSQWTAAGGFIAAVVPAALGGHPVARAALDAVRADPGAIGAPGRKSVTASLSRHLSDHPDLLPAALTCCGAWLTAAPLIEAVRRDRDALGPALARHAGEVDDLIDTLFAKGGGAQQDAMNLWLAVEDLDILRVRGFAELRKMWEGAQVHTARQNVLRLMGRQAGRGRLPLDDVTSLIRTLVSVRPDGLHAVGTAYRDQGTLNAARDALVIALSQAGPLTEDALDDLLMLALGGSAGRGTQVWLRFPLRRLGSSGRSGDAFAFYARLGRLTADRGPQHQNKLANKLFKEVATLCGDAPQAERLRWIESLPALPVPFAQVMVRALARTAFGKVHGPLLESAAEEHLPEPVKLTIRSVVQDGARLSGSIVIDELLAPPGSP</sequence>